<dbReference type="Pfam" id="PF20068">
    <property type="entry name" value="Amphi-Trp"/>
    <property type="match status" value="1"/>
</dbReference>
<gene>
    <name evidence="2" type="ORF">CQU01_16320</name>
</gene>
<evidence type="ECO:0000313" key="3">
    <source>
        <dbReference type="Proteomes" id="UP000321491"/>
    </source>
</evidence>
<reference evidence="2 3" key="1">
    <citation type="submission" date="2019-07" db="EMBL/GenBank/DDBJ databases">
        <title>Whole genome shotgun sequence of Cerasibacillus quisquiliarum NBRC 102429.</title>
        <authorList>
            <person name="Hosoyama A."/>
            <person name="Uohara A."/>
            <person name="Ohji S."/>
            <person name="Ichikawa N."/>
        </authorList>
    </citation>
    <scope>NUCLEOTIDE SEQUENCE [LARGE SCALE GENOMIC DNA]</scope>
    <source>
        <strain evidence="2 3">NBRC 102429</strain>
    </source>
</reference>
<dbReference type="RefSeq" id="WP_146937547.1">
    <property type="nucleotide sequence ID" value="NZ_BJXW01000015.1"/>
</dbReference>
<proteinExistence type="predicted"/>
<keyword evidence="3" id="KW-1185">Reference proteome</keyword>
<dbReference type="Proteomes" id="UP000321491">
    <property type="component" value="Unassembled WGS sequence"/>
</dbReference>
<dbReference type="EMBL" id="BJXW01000015">
    <property type="protein sequence ID" value="GEN31394.1"/>
    <property type="molecule type" value="Genomic_DNA"/>
</dbReference>
<accession>A0A511UXP8</accession>
<comment type="caution">
    <text evidence="2">The sequence shown here is derived from an EMBL/GenBank/DDBJ whole genome shotgun (WGS) entry which is preliminary data.</text>
</comment>
<protein>
    <recommendedName>
        <fullName evidence="1">Amphi-Trp domain-containing protein</fullName>
    </recommendedName>
</protein>
<dbReference type="AlphaFoldDB" id="A0A511UXP8"/>
<organism evidence="2 3">
    <name type="scientific">Cerasibacillus quisquiliarum</name>
    <dbReference type="NCBI Taxonomy" id="227865"/>
    <lineage>
        <taxon>Bacteria</taxon>
        <taxon>Bacillati</taxon>
        <taxon>Bacillota</taxon>
        <taxon>Bacilli</taxon>
        <taxon>Bacillales</taxon>
        <taxon>Bacillaceae</taxon>
        <taxon>Cerasibacillus</taxon>
    </lineage>
</organism>
<evidence type="ECO:0000259" key="1">
    <source>
        <dbReference type="Pfam" id="PF20068"/>
    </source>
</evidence>
<dbReference type="InterPro" id="IPR027598">
    <property type="entry name" value="Amphi-Trp_dom"/>
</dbReference>
<dbReference type="NCBIfam" id="TIGR04354">
    <property type="entry name" value="amphi-Trp"/>
    <property type="match status" value="1"/>
</dbReference>
<feature type="domain" description="Amphi-Trp" evidence="1">
    <location>
        <begin position="10"/>
        <end position="91"/>
    </location>
</feature>
<sequence>MVEKTKPQTNKLVDYEEKMSREQAASLLESIAAKLKNEGSFTLHVGDQSQLVEPSEMVTLEIELEERNGKYELEFELEWKEGQGKKQTLRID</sequence>
<name>A0A511UXP8_9BACI</name>
<dbReference type="OrthoDB" id="2942826at2"/>
<evidence type="ECO:0000313" key="2">
    <source>
        <dbReference type="EMBL" id="GEN31394.1"/>
    </source>
</evidence>